<evidence type="ECO:0000313" key="2">
    <source>
        <dbReference type="EMBL" id="CAB4629321.1"/>
    </source>
</evidence>
<protein>
    <submittedName>
        <fullName evidence="2">Unannotated protein</fullName>
    </submittedName>
</protein>
<name>A0A6J6IXN1_9ZZZZ</name>
<gene>
    <name evidence="2" type="ORF">UFOPK1951_00757</name>
</gene>
<dbReference type="AlphaFoldDB" id="A0A6J6IXN1"/>
<accession>A0A6J6IXN1</accession>
<proteinExistence type="predicted"/>
<reference evidence="2" key="1">
    <citation type="submission" date="2020-05" db="EMBL/GenBank/DDBJ databases">
        <authorList>
            <person name="Chiriac C."/>
            <person name="Salcher M."/>
            <person name="Ghai R."/>
            <person name="Kavagutti S V."/>
        </authorList>
    </citation>
    <scope>NUCLEOTIDE SEQUENCE</scope>
</reference>
<organism evidence="2">
    <name type="scientific">freshwater metagenome</name>
    <dbReference type="NCBI Taxonomy" id="449393"/>
    <lineage>
        <taxon>unclassified sequences</taxon>
        <taxon>metagenomes</taxon>
        <taxon>ecological metagenomes</taxon>
    </lineage>
</organism>
<dbReference type="EMBL" id="CAEZVH010000091">
    <property type="protein sequence ID" value="CAB4629321.1"/>
    <property type="molecule type" value="Genomic_DNA"/>
</dbReference>
<evidence type="ECO:0000256" key="1">
    <source>
        <dbReference type="SAM" id="MobiDB-lite"/>
    </source>
</evidence>
<sequence length="59" mass="6499">MAKKVMTISPFRRGKTGATNRAVPSEPRPRAMIVESRISTAEIRDRWESNRGSAIKAAG</sequence>
<feature type="region of interest" description="Disordered" evidence="1">
    <location>
        <begin position="1"/>
        <end position="27"/>
    </location>
</feature>